<dbReference type="OrthoDB" id="9776488at2"/>
<feature type="binding site" evidence="8">
    <location>
        <position position="194"/>
    </location>
    <ligand>
        <name>Zn(2+)</name>
        <dbReference type="ChEBI" id="CHEBI:29105"/>
    </ligand>
</feature>
<dbReference type="GO" id="GO:0046872">
    <property type="term" value="F:metal ion binding"/>
    <property type="evidence" value="ECO:0007669"/>
    <property type="project" value="UniProtKB-KW"/>
</dbReference>
<comment type="similarity">
    <text evidence="1 5">Belongs to the metallo-dependent hydrolases superfamily. NagA family.</text>
</comment>
<evidence type="ECO:0000256" key="7">
    <source>
        <dbReference type="PIRSR" id="PIRSR038994-2"/>
    </source>
</evidence>
<dbReference type="InterPro" id="IPR011059">
    <property type="entry name" value="Metal-dep_hydrolase_composite"/>
</dbReference>
<feature type="domain" description="Amidohydrolase-related" evidence="9">
    <location>
        <begin position="47"/>
        <end position="378"/>
    </location>
</feature>
<feature type="active site" description="Proton donor/acceptor" evidence="6">
    <location>
        <position position="272"/>
    </location>
</feature>
<keyword evidence="4 5" id="KW-0119">Carbohydrate metabolism</keyword>
<dbReference type="SUPFAM" id="SSF51556">
    <property type="entry name" value="Metallo-dependent hydrolases"/>
    <property type="match status" value="1"/>
</dbReference>
<dbReference type="InterPro" id="IPR032466">
    <property type="entry name" value="Metal_Hydrolase"/>
</dbReference>
<dbReference type="InterPro" id="IPR006680">
    <property type="entry name" value="Amidohydro-rel"/>
</dbReference>
<evidence type="ECO:0000256" key="1">
    <source>
        <dbReference type="ARBA" id="ARBA00010716"/>
    </source>
</evidence>
<evidence type="ECO:0000256" key="2">
    <source>
        <dbReference type="ARBA" id="ARBA00022723"/>
    </source>
</evidence>
<reference evidence="10 11" key="1">
    <citation type="submission" date="2018-02" db="EMBL/GenBank/DDBJ databases">
        <title>Genomic Encyclopedia of Archaeal and Bacterial Type Strains, Phase II (KMG-II): from individual species to whole genera.</title>
        <authorList>
            <person name="Goeker M."/>
        </authorList>
    </citation>
    <scope>NUCLEOTIDE SEQUENCE [LARGE SCALE GENOMIC DNA]</scope>
    <source>
        <strain evidence="10 11">DSM 22857</strain>
    </source>
</reference>
<keyword evidence="11" id="KW-1185">Reference proteome</keyword>
<comment type="caution">
    <text evidence="10">The sequence shown here is derived from an EMBL/GenBank/DDBJ whole genome shotgun (WGS) entry which is preliminary data.</text>
</comment>
<feature type="binding site" evidence="7">
    <location>
        <position position="250"/>
    </location>
    <ligand>
        <name>substrate</name>
    </ligand>
</feature>
<evidence type="ECO:0000256" key="5">
    <source>
        <dbReference type="PIRNR" id="PIRNR038994"/>
    </source>
</evidence>
<dbReference type="CDD" id="cd00854">
    <property type="entry name" value="NagA"/>
    <property type="match status" value="1"/>
</dbReference>
<dbReference type="Gene3D" id="3.20.20.140">
    <property type="entry name" value="Metal-dependent hydrolases"/>
    <property type="match status" value="1"/>
</dbReference>
<dbReference type="SUPFAM" id="SSF51338">
    <property type="entry name" value="Composite domain of metallo-dependent hydrolases"/>
    <property type="match status" value="1"/>
</dbReference>
<dbReference type="PANTHER" id="PTHR11113">
    <property type="entry name" value="N-ACETYLGLUCOSAMINE-6-PHOSPHATE DEACETYLASE"/>
    <property type="match status" value="1"/>
</dbReference>
<sequence>MVTIAAPRVVTPGGLLHDGVVEVVDGRITGVRPLSAAGADVVLDSGVLLPGLVDLQVNGCFGTDFVDASERQWDELTTALPATGVTSLLPTFITAPVPHLAAALRRTAALLPRLPARPRARVLGVHVEGPFLAANRRGAHDPAHLCDPEPAAVEALLEAGGDLLALVTLAPERPGGLDAVRRLASAGVLVSLGHTDATAEQVEAAAGAGARKVTHLFNAQRPLHHREPGVVGQALADERLTLGLILDLHHVAAASCRVAFAAAPGRIALVTDAAAPAGMPPGRYRLGGEAVILEDGRPPLREDGTLAGSVLRLDEAVANAVGIGVDLVTAVDAATRVPADLIGRPDLGRIAPGAVADLVWMDDGLRTRATWVGGEPAFAAQPVTS</sequence>
<evidence type="ECO:0000259" key="9">
    <source>
        <dbReference type="Pfam" id="PF01979"/>
    </source>
</evidence>
<feature type="binding site" evidence="7">
    <location>
        <position position="139"/>
    </location>
    <ligand>
        <name>substrate</name>
    </ligand>
</feature>
<dbReference type="Proteomes" id="UP000239485">
    <property type="component" value="Unassembled WGS sequence"/>
</dbReference>
<dbReference type="RefSeq" id="WP_104431581.1">
    <property type="nucleotide sequence ID" value="NZ_PTJD01000002.1"/>
</dbReference>
<dbReference type="GO" id="GO:0008448">
    <property type="term" value="F:N-acetylglucosamine-6-phosphate deacetylase activity"/>
    <property type="evidence" value="ECO:0007669"/>
    <property type="project" value="InterPro"/>
</dbReference>
<evidence type="ECO:0000256" key="6">
    <source>
        <dbReference type="PIRSR" id="PIRSR038994-1"/>
    </source>
</evidence>
<evidence type="ECO:0000313" key="11">
    <source>
        <dbReference type="Proteomes" id="UP000239485"/>
    </source>
</evidence>
<comment type="cofactor">
    <cofactor evidence="8">
        <name>a divalent metal cation</name>
        <dbReference type="ChEBI" id="CHEBI:60240"/>
    </cofactor>
    <text evidence="8">Binds 1 divalent metal cation per subunit.</text>
</comment>
<keyword evidence="2 8" id="KW-0479">Metal-binding</keyword>
<evidence type="ECO:0000256" key="8">
    <source>
        <dbReference type="PIRSR" id="PIRSR038994-3"/>
    </source>
</evidence>
<dbReference type="Gene3D" id="2.30.40.10">
    <property type="entry name" value="Urease, subunit C, domain 1"/>
    <property type="match status" value="1"/>
</dbReference>
<feature type="binding site" evidence="8">
    <location>
        <position position="215"/>
    </location>
    <ligand>
        <name>Zn(2+)</name>
        <dbReference type="ChEBI" id="CHEBI:29105"/>
    </ligand>
</feature>
<feature type="binding site" evidence="7">
    <location>
        <position position="226"/>
    </location>
    <ligand>
        <name>substrate</name>
    </ligand>
</feature>
<dbReference type="AlphaFoldDB" id="A0A2S6IVA3"/>
<feature type="binding site" evidence="7">
    <location>
        <begin position="218"/>
        <end position="219"/>
    </location>
    <ligand>
        <name>substrate</name>
    </ligand>
</feature>
<evidence type="ECO:0000256" key="4">
    <source>
        <dbReference type="ARBA" id="ARBA00023277"/>
    </source>
</evidence>
<feature type="binding site" evidence="7">
    <location>
        <begin position="306"/>
        <end position="308"/>
    </location>
    <ligand>
        <name>substrate</name>
    </ligand>
</feature>
<protein>
    <submittedName>
        <fullName evidence="10">N-acetylglucosamine-6-phosphate deacetylase</fullName>
    </submittedName>
</protein>
<evidence type="ECO:0000256" key="3">
    <source>
        <dbReference type="ARBA" id="ARBA00022801"/>
    </source>
</evidence>
<evidence type="ECO:0000313" key="10">
    <source>
        <dbReference type="EMBL" id="PPK98166.1"/>
    </source>
</evidence>
<name>A0A2S6IVA3_9ACTN</name>
<dbReference type="NCBIfam" id="TIGR00221">
    <property type="entry name" value="nagA"/>
    <property type="match status" value="1"/>
</dbReference>
<gene>
    <name evidence="10" type="ORF">CLV92_102319</name>
</gene>
<dbReference type="PANTHER" id="PTHR11113:SF14">
    <property type="entry name" value="N-ACETYLGLUCOSAMINE-6-PHOSPHATE DEACETYLASE"/>
    <property type="match status" value="1"/>
</dbReference>
<proteinExistence type="inferred from homology"/>
<dbReference type="PIRSF" id="PIRSF038994">
    <property type="entry name" value="NagA"/>
    <property type="match status" value="1"/>
</dbReference>
<keyword evidence="3 5" id="KW-0378">Hydrolase</keyword>
<dbReference type="EMBL" id="PTJD01000002">
    <property type="protein sequence ID" value="PPK98166.1"/>
    <property type="molecule type" value="Genomic_DNA"/>
</dbReference>
<dbReference type="InterPro" id="IPR003764">
    <property type="entry name" value="GlcNAc_6-P_deAcase"/>
</dbReference>
<dbReference type="GO" id="GO:0006046">
    <property type="term" value="P:N-acetylglucosamine catabolic process"/>
    <property type="evidence" value="ECO:0007669"/>
    <property type="project" value="TreeGrafter"/>
</dbReference>
<accession>A0A2S6IVA3</accession>
<feature type="binding site" evidence="8">
    <location>
        <position position="128"/>
    </location>
    <ligand>
        <name>Zn(2+)</name>
        <dbReference type="ChEBI" id="CHEBI:29105"/>
    </ligand>
</feature>
<organism evidence="10 11">
    <name type="scientific">Kineococcus xinjiangensis</name>
    <dbReference type="NCBI Taxonomy" id="512762"/>
    <lineage>
        <taxon>Bacteria</taxon>
        <taxon>Bacillati</taxon>
        <taxon>Actinomycetota</taxon>
        <taxon>Actinomycetes</taxon>
        <taxon>Kineosporiales</taxon>
        <taxon>Kineosporiaceae</taxon>
        <taxon>Kineococcus</taxon>
    </lineage>
</organism>
<dbReference type="Pfam" id="PF01979">
    <property type="entry name" value="Amidohydro_1"/>
    <property type="match status" value="1"/>
</dbReference>